<name>A0ABV6L7C8_9SPHI</name>
<keyword evidence="6" id="KW-1185">Reference proteome</keyword>
<proteinExistence type="inferred from homology"/>
<comment type="function">
    <text evidence="1 3">Catalyzes the reaction of cyanate with bicarbonate to produce ammonia and carbon dioxide.</text>
</comment>
<dbReference type="GO" id="GO:0008824">
    <property type="term" value="F:cyanate hydratase activity"/>
    <property type="evidence" value="ECO:0007669"/>
    <property type="project" value="UniProtKB-EC"/>
</dbReference>
<dbReference type="NCBIfam" id="NF002773">
    <property type="entry name" value="PRK02866.1"/>
    <property type="match status" value="1"/>
</dbReference>
<evidence type="ECO:0000313" key="5">
    <source>
        <dbReference type="EMBL" id="MFC0515351.1"/>
    </source>
</evidence>
<reference evidence="5 6" key="1">
    <citation type="submission" date="2024-09" db="EMBL/GenBank/DDBJ databases">
        <authorList>
            <person name="Sun Q."/>
            <person name="Mori K."/>
        </authorList>
    </citation>
    <scope>NUCLEOTIDE SEQUENCE [LARGE SCALE GENOMIC DNA]</scope>
    <source>
        <strain evidence="5 6">NCAIM B.02415</strain>
    </source>
</reference>
<feature type="active site" evidence="3">
    <location>
        <position position="140"/>
    </location>
</feature>
<dbReference type="InterPro" id="IPR036581">
    <property type="entry name" value="Cyanate_lyase_C_sf"/>
</dbReference>
<dbReference type="EC" id="4.2.1.104" evidence="3"/>
<feature type="active site" evidence="3">
    <location>
        <position position="114"/>
    </location>
</feature>
<dbReference type="PIRSF" id="PIRSF001263">
    <property type="entry name" value="Cyanate_hydratas"/>
    <property type="match status" value="1"/>
</dbReference>
<dbReference type="NCBIfam" id="TIGR00673">
    <property type="entry name" value="cynS"/>
    <property type="match status" value="1"/>
</dbReference>
<sequence length="173" mass="19171">MYRNATICYRGNKLAASTFDQQKNIKKMNRQTATELIIQSIKTKKVKFQDLANAIGSSLIWTIHALHGQAALDKTAAEKIGEILSLTPELVESLQEIPLRSALQPTPTDPTLYRLTEMMQNYGPDIKAAINELFGDGAMSGIDFTVGIERVESPNGARVKLTLDGKFLPFNKF</sequence>
<comment type="similarity">
    <text evidence="3">Belongs to the cyanase family.</text>
</comment>
<dbReference type="PRINTS" id="PR01693">
    <property type="entry name" value="CYANASE"/>
</dbReference>
<dbReference type="RefSeq" id="WP_377023186.1">
    <property type="nucleotide sequence ID" value="NZ_JBHLTS010000022.1"/>
</dbReference>
<dbReference type="SMART" id="SM01116">
    <property type="entry name" value="Cyanate_lyase"/>
    <property type="match status" value="1"/>
</dbReference>
<dbReference type="CDD" id="cd00559">
    <property type="entry name" value="Cyanase_C"/>
    <property type="match status" value="1"/>
</dbReference>
<dbReference type="InterPro" id="IPR008076">
    <property type="entry name" value="Cyanase"/>
</dbReference>
<dbReference type="HAMAP" id="MF_00535">
    <property type="entry name" value="Cyanate_hydrat"/>
    <property type="match status" value="1"/>
</dbReference>
<evidence type="ECO:0000256" key="2">
    <source>
        <dbReference type="ARBA" id="ARBA00023239"/>
    </source>
</evidence>
<dbReference type="PANTHER" id="PTHR34186:SF2">
    <property type="entry name" value="CYANATE HYDRATASE"/>
    <property type="match status" value="1"/>
</dbReference>
<evidence type="ECO:0000259" key="4">
    <source>
        <dbReference type="SMART" id="SM01116"/>
    </source>
</evidence>
<accession>A0ABV6L7C8</accession>
<evidence type="ECO:0000313" key="6">
    <source>
        <dbReference type="Proteomes" id="UP001589828"/>
    </source>
</evidence>
<dbReference type="PANTHER" id="PTHR34186">
    <property type="entry name" value="CYANATE HYDRATASE"/>
    <property type="match status" value="1"/>
</dbReference>
<dbReference type="Gene3D" id="3.30.1160.10">
    <property type="entry name" value="Cyanate lyase, C-terminal domain"/>
    <property type="match status" value="1"/>
</dbReference>
<dbReference type="EMBL" id="JBHLTS010000022">
    <property type="protein sequence ID" value="MFC0515351.1"/>
    <property type="molecule type" value="Genomic_DNA"/>
</dbReference>
<evidence type="ECO:0000256" key="1">
    <source>
        <dbReference type="ARBA" id="ARBA00003561"/>
    </source>
</evidence>
<organism evidence="5 6">
    <name type="scientific">Mucilaginibacter angelicae</name>
    <dbReference type="NCBI Taxonomy" id="869718"/>
    <lineage>
        <taxon>Bacteria</taxon>
        <taxon>Pseudomonadati</taxon>
        <taxon>Bacteroidota</taxon>
        <taxon>Sphingobacteriia</taxon>
        <taxon>Sphingobacteriales</taxon>
        <taxon>Sphingobacteriaceae</taxon>
        <taxon>Mucilaginibacter</taxon>
    </lineage>
</organism>
<dbReference type="InterPro" id="IPR003712">
    <property type="entry name" value="Cyanate_lyase_C"/>
</dbReference>
<gene>
    <name evidence="3 5" type="primary">cynS</name>
    <name evidence="5" type="ORF">ACFFGT_14120</name>
</gene>
<comment type="catalytic activity">
    <reaction evidence="3">
        <text>cyanate + hydrogencarbonate + 3 H(+) = NH4(+) + 2 CO2</text>
        <dbReference type="Rhea" id="RHEA:11120"/>
        <dbReference type="ChEBI" id="CHEBI:15378"/>
        <dbReference type="ChEBI" id="CHEBI:16526"/>
        <dbReference type="ChEBI" id="CHEBI:17544"/>
        <dbReference type="ChEBI" id="CHEBI:28938"/>
        <dbReference type="ChEBI" id="CHEBI:29195"/>
        <dbReference type="EC" id="4.2.1.104"/>
    </reaction>
</comment>
<dbReference type="Proteomes" id="UP001589828">
    <property type="component" value="Unassembled WGS sequence"/>
</dbReference>
<dbReference type="InterPro" id="IPR010982">
    <property type="entry name" value="Lambda_DNA-bd_dom_sf"/>
</dbReference>
<keyword evidence="2 3" id="KW-0456">Lyase</keyword>
<feature type="active site" evidence="3">
    <location>
        <position position="117"/>
    </location>
</feature>
<feature type="domain" description="Cyanate lyase C-terminal" evidence="4">
    <location>
        <begin position="102"/>
        <end position="173"/>
    </location>
</feature>
<comment type="caution">
    <text evidence="5">The sequence shown here is derived from an EMBL/GenBank/DDBJ whole genome shotgun (WGS) entry which is preliminary data.</text>
</comment>
<dbReference type="Pfam" id="PF21291">
    <property type="entry name" value="CYNS_N"/>
    <property type="match status" value="1"/>
</dbReference>
<dbReference type="Pfam" id="PF02560">
    <property type="entry name" value="Cyanate_lyase"/>
    <property type="match status" value="1"/>
</dbReference>
<evidence type="ECO:0000256" key="3">
    <source>
        <dbReference type="HAMAP-Rule" id="MF_00535"/>
    </source>
</evidence>
<dbReference type="SUPFAM" id="SSF47413">
    <property type="entry name" value="lambda repressor-like DNA-binding domains"/>
    <property type="match status" value="1"/>
</dbReference>
<dbReference type="Gene3D" id="1.10.260.40">
    <property type="entry name" value="lambda repressor-like DNA-binding domains"/>
    <property type="match status" value="1"/>
</dbReference>
<dbReference type="InterPro" id="IPR048564">
    <property type="entry name" value="CYNS_N"/>
</dbReference>
<protein>
    <recommendedName>
        <fullName evidence="3">Cyanate hydratase</fullName>
        <shortName evidence="3">Cyanase</shortName>
        <ecNumber evidence="3">4.2.1.104</ecNumber>
    </recommendedName>
    <alternativeName>
        <fullName evidence="3">Cyanate hydrolase</fullName>
    </alternativeName>
    <alternativeName>
        <fullName evidence="3">Cyanate lyase</fullName>
    </alternativeName>
</protein>
<dbReference type="SUPFAM" id="SSF55234">
    <property type="entry name" value="Cyanase C-terminal domain"/>
    <property type="match status" value="1"/>
</dbReference>